<dbReference type="InterPro" id="IPR007508">
    <property type="entry name" value="DtdA"/>
</dbReference>
<evidence type="ECO:0000256" key="4">
    <source>
        <dbReference type="HAMAP-Rule" id="MF_00562"/>
    </source>
</evidence>
<comment type="cofactor">
    <cofactor evidence="4">
        <name>Zn(2+)</name>
        <dbReference type="ChEBI" id="CHEBI:29105"/>
    </cofactor>
    <text evidence="4">Binds 2 Zn(2+) ions per subunit.</text>
</comment>
<evidence type="ECO:0000313" key="5">
    <source>
        <dbReference type="EMBL" id="AMM54256.1"/>
    </source>
</evidence>
<evidence type="ECO:0000313" key="6">
    <source>
        <dbReference type="Proteomes" id="UP000070587"/>
    </source>
</evidence>
<dbReference type="NCBIfam" id="NF003074">
    <property type="entry name" value="PRK03995.1-6"/>
    <property type="match status" value="1"/>
</dbReference>
<dbReference type="GO" id="GO:0051499">
    <property type="term" value="F:D-aminoacyl-tRNA deacylase activity"/>
    <property type="evidence" value="ECO:0007669"/>
    <property type="project" value="UniProtKB-UniRule"/>
</dbReference>
<dbReference type="AlphaFoldDB" id="A0A127BC69"/>
<dbReference type="Pfam" id="PF04414">
    <property type="entry name" value="tRNA_deacylase"/>
    <property type="match status" value="1"/>
</dbReference>
<dbReference type="GO" id="GO:0019478">
    <property type="term" value="P:D-amino acid catabolic process"/>
    <property type="evidence" value="ECO:0007669"/>
    <property type="project" value="UniProtKB-UniRule"/>
</dbReference>
<protein>
    <recommendedName>
        <fullName evidence="4">D-aminoacyl-tRNA deacylase</fullName>
        <ecNumber evidence="4">3.1.1.96</ecNumber>
    </recommendedName>
</protein>
<dbReference type="Gene3D" id="3.40.630.50">
    <property type="entry name" value="AF0625-like"/>
    <property type="match status" value="1"/>
</dbReference>
<reference evidence="5 6" key="2">
    <citation type="journal article" date="2016" name="Int. J. Syst. Evol. Microbiol.">
        <title>Pyrococcus kukulkanii sp. nov., a hyperthermophilic, piezophilic archaeon isolated from a deep-sea hydrothermal vent.</title>
        <authorList>
            <person name="Callac N."/>
            <person name="Oger P."/>
            <person name="Lesongeur F."/>
            <person name="Rattray J.E."/>
            <person name="Vannier P."/>
            <person name="Michoud G."/>
            <person name="Beauverger M."/>
            <person name="Gayet N."/>
            <person name="Rouxel O."/>
            <person name="Jebbar M."/>
            <person name="Godfroy A."/>
        </authorList>
    </citation>
    <scope>NUCLEOTIDE SEQUENCE [LARGE SCALE GENOMIC DNA]</scope>
    <source>
        <strain evidence="5 6">NCB100</strain>
    </source>
</reference>
<gene>
    <name evidence="4" type="primary">dtdA</name>
    <name evidence="5" type="ORF">TQ32_07045</name>
</gene>
<dbReference type="InterPro" id="IPR018033">
    <property type="entry name" value="Deacylase_DtdA_archaea"/>
</dbReference>
<dbReference type="Proteomes" id="UP000070587">
    <property type="component" value="Chromosome"/>
</dbReference>
<reference evidence="6" key="1">
    <citation type="submission" date="2015-02" db="EMBL/GenBank/DDBJ databases">
        <title>Pyrococcus kukulkanii sp. nov., a novel hyperthermophilic archaeon isolated from a deep-sea hydrothermal vent at the Guaymas Basin.</title>
        <authorList>
            <person name="Oger P.M."/>
            <person name="Callac N."/>
            <person name="Jebbar M."/>
            <person name="Godfroy A."/>
        </authorList>
    </citation>
    <scope>NUCLEOTIDE SEQUENCE [LARGE SCALE GENOMIC DNA]</scope>
    <source>
        <strain evidence="6">NCB100</strain>
    </source>
</reference>
<dbReference type="EC" id="3.1.1.96" evidence="4"/>
<evidence type="ECO:0000256" key="1">
    <source>
        <dbReference type="ARBA" id="ARBA00022723"/>
    </source>
</evidence>
<proteinExistence type="inferred from homology"/>
<comment type="similarity">
    <text evidence="4">Belongs to the DtdA deacylase family.</text>
</comment>
<keyword evidence="2 4" id="KW-0378">Hydrolase</keyword>
<keyword evidence="3 4" id="KW-0862">Zinc</keyword>
<organism evidence="5 6">
    <name type="scientific">Pyrococcus kukulkanii</name>
    <dbReference type="NCBI Taxonomy" id="1609559"/>
    <lineage>
        <taxon>Archaea</taxon>
        <taxon>Methanobacteriati</taxon>
        <taxon>Methanobacteriota</taxon>
        <taxon>Thermococci</taxon>
        <taxon>Thermococcales</taxon>
        <taxon>Thermococcaceae</taxon>
        <taxon>Pyrococcus</taxon>
    </lineage>
</organism>
<dbReference type="EMBL" id="CP010835">
    <property type="protein sequence ID" value="AMM54256.1"/>
    <property type="molecule type" value="Genomic_DNA"/>
</dbReference>
<dbReference type="OrthoDB" id="9863at2157"/>
<dbReference type="HAMAP" id="MF_00562">
    <property type="entry name" value="Deacylase_DtdA"/>
    <property type="match status" value="1"/>
</dbReference>
<name>A0A127BC69_9EURY</name>
<dbReference type="GO" id="GO:0008270">
    <property type="term" value="F:zinc ion binding"/>
    <property type="evidence" value="ECO:0007669"/>
    <property type="project" value="UniProtKB-UniRule"/>
</dbReference>
<dbReference type="PIRSF" id="PIRSF016210">
    <property type="entry name" value="UCP016210"/>
    <property type="match status" value="1"/>
</dbReference>
<dbReference type="PANTHER" id="PTHR34667:SF1">
    <property type="entry name" value="D-AMINOACYL-TRNA DEACYLASE"/>
    <property type="match status" value="1"/>
</dbReference>
<dbReference type="Gene3D" id="3.40.50.10700">
    <property type="entry name" value="AF0625-like"/>
    <property type="match status" value="1"/>
</dbReference>
<comment type="subunit">
    <text evidence="4">Monomer.</text>
</comment>
<dbReference type="GeneID" id="28491578"/>
<sequence length="274" mass="31254">MRIIMTTKIDKASINIKDKLIEYFKFSEIDLNFDGNKVYKYKDILILTTNGETIYYDYLDREIEKQLGFKPEIIVFASRHSSKQKLPALTTHVTGNWGKAMYGGKDESFAMALPTAMKLALLKMNELNDLGWTVCYEATHHGPSEIEVPSFFIEIGSSEEEWVNDRAGEIIAETIMYVLNEYERHLGKFKVALGVGGGHYAPKQTKRALETDIAFGHILPKYAQPVSKDVVLRALNRFAENVEVIYVDWKGSRGETRQLARSIAQELDLEFIKD</sequence>
<dbReference type="PATRIC" id="fig|1609559.3.peg.1482"/>
<keyword evidence="1 4" id="KW-0479">Metal-binding</keyword>
<dbReference type="PANTHER" id="PTHR34667">
    <property type="entry name" value="D-AMINOACYL-TRNA DEACYLASE"/>
    <property type="match status" value="1"/>
</dbReference>
<evidence type="ECO:0000256" key="2">
    <source>
        <dbReference type="ARBA" id="ARBA00022801"/>
    </source>
</evidence>
<comment type="catalytic activity">
    <reaction evidence="4">
        <text>glycyl-tRNA(Ala) + H2O = tRNA(Ala) + glycine + H(+)</text>
        <dbReference type="Rhea" id="RHEA:53744"/>
        <dbReference type="Rhea" id="RHEA-COMP:9657"/>
        <dbReference type="Rhea" id="RHEA-COMP:13640"/>
        <dbReference type="ChEBI" id="CHEBI:15377"/>
        <dbReference type="ChEBI" id="CHEBI:15378"/>
        <dbReference type="ChEBI" id="CHEBI:57305"/>
        <dbReference type="ChEBI" id="CHEBI:78442"/>
        <dbReference type="ChEBI" id="CHEBI:78522"/>
        <dbReference type="EC" id="3.1.1.96"/>
    </reaction>
</comment>
<dbReference type="KEGG" id="pyc:TQ32_07045"/>
<dbReference type="GO" id="GO:0106026">
    <property type="term" value="F:Gly-tRNA(Ala) deacylase activity"/>
    <property type="evidence" value="ECO:0007669"/>
    <property type="project" value="RHEA"/>
</dbReference>
<dbReference type="STRING" id="1609559.TQ32_07045"/>
<comment type="catalytic activity">
    <reaction evidence="4">
        <text>a D-aminoacyl-tRNA + H2O = a tRNA + a D-alpha-amino acid + H(+)</text>
        <dbReference type="Rhea" id="RHEA:13953"/>
        <dbReference type="Rhea" id="RHEA-COMP:10123"/>
        <dbReference type="Rhea" id="RHEA-COMP:10124"/>
        <dbReference type="ChEBI" id="CHEBI:15377"/>
        <dbReference type="ChEBI" id="CHEBI:15378"/>
        <dbReference type="ChEBI" id="CHEBI:59871"/>
        <dbReference type="ChEBI" id="CHEBI:78442"/>
        <dbReference type="ChEBI" id="CHEBI:79333"/>
        <dbReference type="EC" id="3.1.1.96"/>
    </reaction>
</comment>
<dbReference type="SUPFAM" id="SSF142535">
    <property type="entry name" value="AF0625-like"/>
    <property type="match status" value="1"/>
</dbReference>
<comment type="function">
    <text evidence="4">D-aminoacyl-tRNA deacylase with broad substrate specificity. By recycling D-aminoacyl-tRNA to D-amino acids and free tRNA molecules, this enzyme counteracts the toxicity associated with the formation of D-aminoacyl-tRNA entities in vivo.</text>
</comment>
<dbReference type="RefSeq" id="WP_068322785.1">
    <property type="nucleotide sequence ID" value="NZ_CP010835.1"/>
</dbReference>
<accession>A0A127BC69</accession>
<evidence type="ECO:0000256" key="3">
    <source>
        <dbReference type="ARBA" id="ARBA00022833"/>
    </source>
</evidence>